<feature type="transmembrane region" description="Helical" evidence="1">
    <location>
        <begin position="268"/>
        <end position="290"/>
    </location>
</feature>
<gene>
    <name evidence="2" type="ORF">M5K25_002621</name>
</gene>
<dbReference type="AlphaFoldDB" id="A0ABD0VMW4"/>
<protein>
    <submittedName>
        <fullName evidence="2">Uncharacterized protein</fullName>
    </submittedName>
</protein>
<keyword evidence="3" id="KW-1185">Reference proteome</keyword>
<evidence type="ECO:0000256" key="1">
    <source>
        <dbReference type="SAM" id="Phobius"/>
    </source>
</evidence>
<keyword evidence="1" id="KW-0812">Transmembrane</keyword>
<dbReference type="Proteomes" id="UP001552299">
    <property type="component" value="Unassembled WGS sequence"/>
</dbReference>
<evidence type="ECO:0000313" key="3">
    <source>
        <dbReference type="Proteomes" id="UP001552299"/>
    </source>
</evidence>
<proteinExistence type="predicted"/>
<dbReference type="EMBL" id="JANQDX010000003">
    <property type="protein sequence ID" value="KAL0926395.1"/>
    <property type="molecule type" value="Genomic_DNA"/>
</dbReference>
<feature type="transmembrane region" description="Helical" evidence="1">
    <location>
        <begin position="154"/>
        <end position="179"/>
    </location>
</feature>
<evidence type="ECO:0000313" key="2">
    <source>
        <dbReference type="EMBL" id="KAL0926395.1"/>
    </source>
</evidence>
<feature type="transmembrane region" description="Helical" evidence="1">
    <location>
        <begin position="191"/>
        <end position="208"/>
    </location>
</feature>
<keyword evidence="1" id="KW-0472">Membrane</keyword>
<reference evidence="2 3" key="1">
    <citation type="journal article" date="2024" name="Plant Biotechnol. J.">
        <title>Dendrobium thyrsiflorum genome and its molecular insights into genes involved in important horticultural traits.</title>
        <authorList>
            <person name="Chen B."/>
            <person name="Wang J.Y."/>
            <person name="Zheng P.J."/>
            <person name="Li K.L."/>
            <person name="Liang Y.M."/>
            <person name="Chen X.F."/>
            <person name="Zhang C."/>
            <person name="Zhao X."/>
            <person name="He X."/>
            <person name="Zhang G.Q."/>
            <person name="Liu Z.J."/>
            <person name="Xu Q."/>
        </authorList>
    </citation>
    <scope>NUCLEOTIDE SEQUENCE [LARGE SCALE GENOMIC DNA]</scope>
    <source>
        <strain evidence="2">GZMU011</strain>
    </source>
</reference>
<accession>A0ABD0VMW4</accession>
<keyword evidence="1" id="KW-1133">Transmembrane helix</keyword>
<name>A0ABD0VMW4_DENTH</name>
<organism evidence="2 3">
    <name type="scientific">Dendrobium thyrsiflorum</name>
    <name type="common">Pinecone-like raceme dendrobium</name>
    <name type="synonym">Orchid</name>
    <dbReference type="NCBI Taxonomy" id="117978"/>
    <lineage>
        <taxon>Eukaryota</taxon>
        <taxon>Viridiplantae</taxon>
        <taxon>Streptophyta</taxon>
        <taxon>Embryophyta</taxon>
        <taxon>Tracheophyta</taxon>
        <taxon>Spermatophyta</taxon>
        <taxon>Magnoliopsida</taxon>
        <taxon>Liliopsida</taxon>
        <taxon>Asparagales</taxon>
        <taxon>Orchidaceae</taxon>
        <taxon>Epidendroideae</taxon>
        <taxon>Malaxideae</taxon>
        <taxon>Dendrobiinae</taxon>
        <taxon>Dendrobium</taxon>
    </lineage>
</organism>
<sequence length="328" mass="36619">MGDPELDSGFEFDEDGRTDILGSLFFDVFFGADETADEYLDRILYRLSLAIEEHITPGRWIIIGHPPPPLTPAIFPSPRILSATVLVWAGKGVGWEKPAADCYSSVLWFPGYCLFGSLALPMEYLFGFPCFVQNLPVGIPCFCRGLPVQLLVGFWSSLAVPSVYCMGVGTLVACLLGPFTWDDFWTSSFNSWLVFSVLVVAWAVRFLCLEPFGSCSVPIPGSYCGLAVRFLCLAPPWSQPSMSRIPKEKFPATNWVPTHAYSSSFNSWLGFSVPVVAWAVRFLCLAHPWIRISTMPLPKEDRTEDKPLIESAIESKYRRRRGGETIFL</sequence>
<comment type="caution">
    <text evidence="2">The sequence shown here is derived from an EMBL/GenBank/DDBJ whole genome shotgun (WGS) entry which is preliminary data.</text>
</comment>